<feature type="region of interest" description="Disordered" evidence="2">
    <location>
        <begin position="370"/>
        <end position="411"/>
    </location>
</feature>
<dbReference type="Pfam" id="PF03807">
    <property type="entry name" value="F420_oxidored"/>
    <property type="match status" value="1"/>
</dbReference>
<organism evidence="4 5">
    <name type="scientific">Ceratodon purpureus</name>
    <name type="common">Fire moss</name>
    <name type="synonym">Dicranum purpureum</name>
    <dbReference type="NCBI Taxonomy" id="3225"/>
    <lineage>
        <taxon>Eukaryota</taxon>
        <taxon>Viridiplantae</taxon>
        <taxon>Streptophyta</taxon>
        <taxon>Embryophyta</taxon>
        <taxon>Bryophyta</taxon>
        <taxon>Bryophytina</taxon>
        <taxon>Bryopsida</taxon>
        <taxon>Dicranidae</taxon>
        <taxon>Pseudoditrichales</taxon>
        <taxon>Ditrichaceae</taxon>
        <taxon>Ceratodon</taxon>
    </lineage>
</organism>
<keyword evidence="1" id="KW-0560">Oxidoreductase</keyword>
<feature type="domain" description="Prephenate/arogenate dehydrogenase" evidence="3">
    <location>
        <begin position="107"/>
        <end position="385"/>
    </location>
</feature>
<dbReference type="InterPro" id="IPR008927">
    <property type="entry name" value="6-PGluconate_DH-like_C_sf"/>
</dbReference>
<dbReference type="Gene3D" id="3.40.50.720">
    <property type="entry name" value="NAD(P)-binding Rossmann-like Domain"/>
    <property type="match status" value="1"/>
</dbReference>
<feature type="compositionally biased region" description="Polar residues" evidence="2">
    <location>
        <begin position="395"/>
        <end position="410"/>
    </location>
</feature>
<dbReference type="AlphaFoldDB" id="A0A8T0JBP1"/>
<dbReference type="PANTHER" id="PTHR43207">
    <property type="entry name" value="AROGENATE DEHYDROGENASE-RELATED"/>
    <property type="match status" value="1"/>
</dbReference>
<keyword evidence="5" id="KW-1185">Reference proteome</keyword>
<dbReference type="GO" id="GO:0033730">
    <property type="term" value="F:arogenate dehydrogenase (NADP+) activity"/>
    <property type="evidence" value="ECO:0007669"/>
    <property type="project" value="InterPro"/>
</dbReference>
<dbReference type="InterPro" id="IPR045011">
    <property type="entry name" value="TYRAAT1/2"/>
</dbReference>
<dbReference type="InterPro" id="IPR036291">
    <property type="entry name" value="NAD(P)-bd_dom_sf"/>
</dbReference>
<evidence type="ECO:0000313" key="5">
    <source>
        <dbReference type="Proteomes" id="UP000822688"/>
    </source>
</evidence>
<proteinExistence type="predicted"/>
<evidence type="ECO:0000259" key="3">
    <source>
        <dbReference type="PROSITE" id="PS51176"/>
    </source>
</evidence>
<dbReference type="PANTHER" id="PTHR43207:SF4">
    <property type="entry name" value="AROGENATE DEHYDROGENASE 2, CHLOROPLASTIC"/>
    <property type="match status" value="1"/>
</dbReference>
<dbReference type="InterPro" id="IPR028939">
    <property type="entry name" value="P5C_Rdtase_cat_N"/>
</dbReference>
<dbReference type="Pfam" id="PF26213">
    <property type="entry name" value="TYRAAT1_C"/>
    <property type="match status" value="1"/>
</dbReference>
<dbReference type="PROSITE" id="PS51176">
    <property type="entry name" value="PDH_ADH"/>
    <property type="match status" value="1"/>
</dbReference>
<feature type="compositionally biased region" description="Low complexity" evidence="2">
    <location>
        <begin position="381"/>
        <end position="394"/>
    </location>
</feature>
<evidence type="ECO:0000256" key="1">
    <source>
        <dbReference type="ARBA" id="ARBA00023002"/>
    </source>
</evidence>
<evidence type="ECO:0000313" key="4">
    <source>
        <dbReference type="EMBL" id="KAG0593324.1"/>
    </source>
</evidence>
<dbReference type="SUPFAM" id="SSF48179">
    <property type="entry name" value="6-phosphogluconate dehydrogenase C-terminal domain-like"/>
    <property type="match status" value="1"/>
</dbReference>
<accession>A0A8T0JBP1</accession>
<gene>
    <name evidence="4" type="ORF">KC19_1G321400</name>
</gene>
<name>A0A8T0JBP1_CERPU</name>
<evidence type="ECO:0000256" key="2">
    <source>
        <dbReference type="SAM" id="MobiDB-lite"/>
    </source>
</evidence>
<sequence length="437" mass="48423">MVVMEAVIPGGAVAHLGMGMANARGVSVVVSGTRLAQPLQREADAVEFLRGEFRRQQRGVLVGRDFRVGGRWRQRERSVVGVRAIDAAQPFDYESRKSQELEKSSKLKVGIVGFGNFGQFLADRIVKQGHRVLAHSRRDYSEKARELGVAFFRDADDFCEEHPEVVLLCTSILSTESVLQSLPLQRLKRNTLFVDVLSVKEFPKNLFLQVLPPEFDVLCTHPMFGPESGKGSWAGLPFVYDKVRISNGRRSQAADRFLDIFVSEGCRMVEMKCAEHDRYAAGSQFITHTVGRVLGKLGLESTPINTKGYETLLGLVENTVGDSFELYYGLFMYNPNATEELERLELAFDSIKRQLFGQLHDVLRKQLFGGADESEGGLPQGSNSSSKNGNSRSGTPTNGGSRIISNTNTEPPIFESVLKKSIEVDKDPDSVAKSLKQ</sequence>
<dbReference type="GO" id="GO:0004665">
    <property type="term" value="F:prephenate dehydrogenase (NADP+) activity"/>
    <property type="evidence" value="ECO:0007669"/>
    <property type="project" value="InterPro"/>
</dbReference>
<comment type="caution">
    <text evidence="4">The sequence shown here is derived from an EMBL/GenBank/DDBJ whole genome shotgun (WGS) entry which is preliminary data.</text>
</comment>
<dbReference type="GO" id="GO:0008977">
    <property type="term" value="F:prephenate dehydrogenase (NAD+) activity"/>
    <property type="evidence" value="ECO:0007669"/>
    <property type="project" value="InterPro"/>
</dbReference>
<dbReference type="InterPro" id="IPR003099">
    <property type="entry name" value="Prephen_DH"/>
</dbReference>
<dbReference type="GO" id="GO:0006571">
    <property type="term" value="P:tyrosine biosynthetic process"/>
    <property type="evidence" value="ECO:0007669"/>
    <property type="project" value="InterPro"/>
</dbReference>
<protein>
    <recommendedName>
        <fullName evidence="3">Prephenate/arogenate dehydrogenase domain-containing protein</fullName>
    </recommendedName>
</protein>
<reference evidence="4" key="1">
    <citation type="submission" date="2020-06" db="EMBL/GenBank/DDBJ databases">
        <title>WGS assembly of Ceratodon purpureus strain R40.</title>
        <authorList>
            <person name="Carey S.B."/>
            <person name="Jenkins J."/>
            <person name="Shu S."/>
            <person name="Lovell J.T."/>
            <person name="Sreedasyam A."/>
            <person name="Maumus F."/>
            <person name="Tiley G.P."/>
            <person name="Fernandez-Pozo N."/>
            <person name="Barry K."/>
            <person name="Chen C."/>
            <person name="Wang M."/>
            <person name="Lipzen A."/>
            <person name="Daum C."/>
            <person name="Saski C.A."/>
            <person name="Payton A.C."/>
            <person name="Mcbreen J.C."/>
            <person name="Conrad R.E."/>
            <person name="Kollar L.M."/>
            <person name="Olsson S."/>
            <person name="Huttunen S."/>
            <person name="Landis J.B."/>
            <person name="Wickett N.J."/>
            <person name="Johnson M.G."/>
            <person name="Rensing S.A."/>
            <person name="Grimwood J."/>
            <person name="Schmutz J."/>
            <person name="Mcdaniel S.F."/>
        </authorList>
    </citation>
    <scope>NUCLEOTIDE SEQUENCE</scope>
    <source>
        <strain evidence="4">R40</strain>
    </source>
</reference>
<dbReference type="Proteomes" id="UP000822688">
    <property type="component" value="Chromosome 1"/>
</dbReference>
<dbReference type="EMBL" id="CM026421">
    <property type="protein sequence ID" value="KAG0593324.1"/>
    <property type="molecule type" value="Genomic_DNA"/>
</dbReference>
<dbReference type="InterPro" id="IPR059064">
    <property type="entry name" value="TYRAAT2_C"/>
</dbReference>
<dbReference type="SUPFAM" id="SSF51735">
    <property type="entry name" value="NAD(P)-binding Rossmann-fold domains"/>
    <property type="match status" value="1"/>
</dbReference>